<name>A0A1L7D4Q9_9CORY</name>
<dbReference type="PANTHER" id="PTHR43842:SF2">
    <property type="entry name" value="PROPIONYL-COA CARBOXYLASE BETA CHAIN, MITOCHONDRIAL"/>
    <property type="match status" value="1"/>
</dbReference>
<protein>
    <submittedName>
        <fullName evidence="2">Acyl-CoA carboxylase subunit beta</fullName>
    </submittedName>
</protein>
<reference evidence="2 3" key="1">
    <citation type="submission" date="2014-08" db="EMBL/GenBank/DDBJ databases">
        <title>Complete genome sequence of Corynebacterium phocae M408/89/1(T)(=DSM 44612(T)), isolated from the common seal (Phoca vitulina).</title>
        <authorList>
            <person name="Ruckert C."/>
            <person name="Albersmeier A."/>
            <person name="Winkler A."/>
            <person name="Kalinowski J."/>
        </authorList>
    </citation>
    <scope>NUCLEOTIDE SEQUENCE [LARGE SCALE GENOMIC DNA]</scope>
    <source>
        <strain evidence="2 3">M408/89/1</strain>
    </source>
</reference>
<feature type="domain" description="CoA carboxyltransferase N-terminal" evidence="1">
    <location>
        <begin position="1"/>
        <end position="164"/>
    </location>
</feature>
<dbReference type="GO" id="GO:0009317">
    <property type="term" value="C:acetyl-CoA carboxylase complex"/>
    <property type="evidence" value="ECO:0007669"/>
    <property type="project" value="TreeGrafter"/>
</dbReference>
<dbReference type="KEGG" id="cpho:CPHO_09765"/>
<dbReference type="PANTHER" id="PTHR43842">
    <property type="entry name" value="PROPIONYL-COA CARBOXYLASE BETA CHAIN"/>
    <property type="match status" value="1"/>
</dbReference>
<accession>A0A1L7D4Q9</accession>
<dbReference type="Gene3D" id="3.90.226.10">
    <property type="entry name" value="2-enoyl-CoA Hydratase, Chain A, domain 1"/>
    <property type="match status" value="2"/>
</dbReference>
<dbReference type="Proteomes" id="UP000185491">
    <property type="component" value="Chromosome"/>
</dbReference>
<dbReference type="PROSITE" id="PS50980">
    <property type="entry name" value="COA_CT_NTER"/>
    <property type="match status" value="1"/>
</dbReference>
<proteinExistence type="predicted"/>
<sequence>MSDMKTTAGKIEALDQKLAQAHKPLGQVPAARERIESTLDKGSFVETDALARHRSKDFGREHDRPFTDGVITGYGTIDGRKVCIYSQDATIFDGTMGEAYGDKLVKLYDLALKTGVPMVAIVEGGAPRAQEGIITLAVQARILERVTKASGLIPQITVVHGQTPSLIPGMSDIVIGAGGHTQAEVREVLSFLPANNHAETPRTDSHIMRGSIAENISEEDRQLDSAVHDDMTVDLTEVVAGVFTESLELQAAVTGVYTGFGRIEGRAVGVIANRGTFDDSAATKAAQFIQMCDCFNLPILEFVDAPVLAASPAALGKLAHAYSAATVGKVTINVGRALGNAYVVFGSKDLGADLAYAWPTAQIAVADAPALAQTLGIEDASEYLTPYQAAERGLVDAVITPGATRAYLTEALRLLERKVIYSTPKKHGNITL</sequence>
<dbReference type="InterPro" id="IPR034733">
    <property type="entry name" value="AcCoA_carboxyl_beta"/>
</dbReference>
<dbReference type="InterPro" id="IPR051047">
    <property type="entry name" value="AccD/PCCB"/>
</dbReference>
<evidence type="ECO:0000313" key="2">
    <source>
        <dbReference type="EMBL" id="APT93128.1"/>
    </source>
</evidence>
<organism evidence="2 3">
    <name type="scientific">Corynebacterium phocae</name>
    <dbReference type="NCBI Taxonomy" id="161895"/>
    <lineage>
        <taxon>Bacteria</taxon>
        <taxon>Bacillati</taxon>
        <taxon>Actinomycetota</taxon>
        <taxon>Actinomycetes</taxon>
        <taxon>Mycobacteriales</taxon>
        <taxon>Corynebacteriaceae</taxon>
        <taxon>Corynebacterium</taxon>
    </lineage>
</organism>
<gene>
    <name evidence="2" type="ORF">CPHO_09765</name>
</gene>
<dbReference type="GO" id="GO:0004658">
    <property type="term" value="F:propionyl-CoA carboxylase activity"/>
    <property type="evidence" value="ECO:0007669"/>
    <property type="project" value="TreeGrafter"/>
</dbReference>
<dbReference type="SUPFAM" id="SSF52096">
    <property type="entry name" value="ClpP/crotonase"/>
    <property type="match status" value="2"/>
</dbReference>
<dbReference type="AlphaFoldDB" id="A0A1L7D4Q9"/>
<dbReference type="Pfam" id="PF01039">
    <property type="entry name" value="Carboxyl_trans"/>
    <property type="match status" value="1"/>
</dbReference>
<dbReference type="RefSeq" id="WP_075735353.1">
    <property type="nucleotide sequence ID" value="NZ_CP009249.1"/>
</dbReference>
<dbReference type="OrthoDB" id="4434131at2"/>
<dbReference type="EMBL" id="CP009249">
    <property type="protein sequence ID" value="APT93128.1"/>
    <property type="molecule type" value="Genomic_DNA"/>
</dbReference>
<dbReference type="InterPro" id="IPR011762">
    <property type="entry name" value="COA_CT_N"/>
</dbReference>
<dbReference type="InterPro" id="IPR029045">
    <property type="entry name" value="ClpP/crotonase-like_dom_sf"/>
</dbReference>
<dbReference type="STRING" id="161895.CPHO_09765"/>
<keyword evidence="3" id="KW-1185">Reference proteome</keyword>
<evidence type="ECO:0000313" key="3">
    <source>
        <dbReference type="Proteomes" id="UP000185491"/>
    </source>
</evidence>
<evidence type="ECO:0000259" key="1">
    <source>
        <dbReference type="PROSITE" id="PS50980"/>
    </source>
</evidence>